<reference evidence="2" key="1">
    <citation type="submission" date="2020-02" db="EMBL/GenBank/DDBJ databases">
        <authorList>
            <person name="Meier V. D."/>
        </authorList>
    </citation>
    <scope>NUCLEOTIDE SEQUENCE</scope>
    <source>
        <strain evidence="2">AVDCRST_MAG49</strain>
    </source>
</reference>
<gene>
    <name evidence="2" type="ORF">AVDCRST_MAG49-232</name>
</gene>
<evidence type="ECO:0000313" key="2">
    <source>
        <dbReference type="EMBL" id="CAA9536080.1"/>
    </source>
</evidence>
<dbReference type="AlphaFoldDB" id="A0A6J4TZJ8"/>
<sequence length="65" mass="6627">MAGQAPLPPARWDPRRSPGRRGDRIAVALLDGGTRWDSADETAARGPVGSAPRSAPVRSGPGPGA</sequence>
<feature type="compositionally biased region" description="Basic and acidic residues" evidence="1">
    <location>
        <begin position="12"/>
        <end position="24"/>
    </location>
</feature>
<organism evidence="2">
    <name type="scientific">uncultured Thermomicrobiales bacterium</name>
    <dbReference type="NCBI Taxonomy" id="1645740"/>
    <lineage>
        <taxon>Bacteria</taxon>
        <taxon>Pseudomonadati</taxon>
        <taxon>Thermomicrobiota</taxon>
        <taxon>Thermomicrobia</taxon>
        <taxon>Thermomicrobiales</taxon>
        <taxon>environmental samples</taxon>
    </lineage>
</organism>
<dbReference type="EMBL" id="CADCWG010000019">
    <property type="protein sequence ID" value="CAA9536080.1"/>
    <property type="molecule type" value="Genomic_DNA"/>
</dbReference>
<evidence type="ECO:0000256" key="1">
    <source>
        <dbReference type="SAM" id="MobiDB-lite"/>
    </source>
</evidence>
<accession>A0A6J4TZJ8</accession>
<feature type="region of interest" description="Disordered" evidence="1">
    <location>
        <begin position="1"/>
        <end position="65"/>
    </location>
</feature>
<protein>
    <submittedName>
        <fullName evidence="2">Uncharacterized protein</fullName>
    </submittedName>
</protein>
<name>A0A6J4TZJ8_9BACT</name>
<feature type="compositionally biased region" description="Pro residues" evidence="1">
    <location>
        <begin position="1"/>
        <end position="11"/>
    </location>
</feature>
<proteinExistence type="predicted"/>